<reference evidence="3" key="2">
    <citation type="journal article" date="2023" name="Pathogens">
        <title>Pathological Features and Genomic Characterization of an Actinobacillus equuli subsp. equuli Bearing Unique Virulence-Associated Genes from an Adult Horse with Pleuropneumonia.</title>
        <authorList>
            <person name="Kamali M."/>
            <person name="Carossino M."/>
            <person name="Del Piero F."/>
            <person name="Peak L."/>
            <person name="Mitchell M.S."/>
            <person name="Willette J."/>
            <person name="Baker R."/>
            <person name="Li F."/>
            <person name="Kenez A."/>
            <person name="Balasuriya U.B.R."/>
            <person name="Go Y.Y."/>
        </authorList>
    </citation>
    <scope>NUCLEOTIDE SEQUENCE</scope>
    <source>
        <strain evidence="3">4524</strain>
    </source>
</reference>
<protein>
    <submittedName>
        <fullName evidence="3">Transferrin-binding protein-like solute binding protein</fullName>
    </submittedName>
</protein>
<dbReference type="RefSeq" id="WP_275217585.1">
    <property type="nucleotide sequence ID" value="NZ_JAPHVQ010000003.1"/>
</dbReference>
<keyword evidence="4" id="KW-1185">Reference proteome</keyword>
<feature type="signal peptide" evidence="1">
    <location>
        <begin position="1"/>
        <end position="19"/>
    </location>
</feature>
<dbReference type="Pfam" id="PF01298">
    <property type="entry name" value="TbpB_B_D"/>
    <property type="match status" value="1"/>
</dbReference>
<dbReference type="InterPro" id="IPR011250">
    <property type="entry name" value="OMP/PagP_B-barrel"/>
</dbReference>
<dbReference type="PROSITE" id="PS51257">
    <property type="entry name" value="PROKAR_LIPOPROTEIN"/>
    <property type="match status" value="1"/>
</dbReference>
<dbReference type="InterPro" id="IPR001677">
    <property type="entry name" value="TbpB_B_D"/>
</dbReference>
<evidence type="ECO:0000313" key="4">
    <source>
        <dbReference type="Proteomes" id="UP001142444"/>
    </source>
</evidence>
<gene>
    <name evidence="3" type="ORF">OQ257_04505</name>
</gene>
<dbReference type="EMBL" id="JAPHVQ010000003">
    <property type="protein sequence ID" value="MDE8034424.1"/>
    <property type="molecule type" value="Genomic_DNA"/>
</dbReference>
<evidence type="ECO:0000313" key="3">
    <source>
        <dbReference type="EMBL" id="MDE8034424.1"/>
    </source>
</evidence>
<dbReference type="AlphaFoldDB" id="A0A9X4JD66"/>
<accession>A0A9X4JD66</accession>
<name>A0A9X4JD66_ACTEU</name>
<dbReference type="Gene3D" id="2.40.160.90">
    <property type="match status" value="1"/>
</dbReference>
<feature type="domain" description="Transferrin-binding protein B C-lobe/N-lobe beta-barrel" evidence="2">
    <location>
        <begin position="202"/>
        <end position="302"/>
    </location>
</feature>
<feature type="chain" id="PRO_5040792044" evidence="1">
    <location>
        <begin position="20"/>
        <end position="314"/>
    </location>
</feature>
<evidence type="ECO:0000259" key="2">
    <source>
        <dbReference type="Pfam" id="PF01298"/>
    </source>
</evidence>
<proteinExistence type="predicted"/>
<comment type="caution">
    <text evidence="3">The sequence shown here is derived from an EMBL/GenBank/DDBJ whole genome shotgun (WGS) entry which is preliminary data.</text>
</comment>
<dbReference type="SUPFAM" id="SSF56925">
    <property type="entry name" value="OMPA-like"/>
    <property type="match status" value="1"/>
</dbReference>
<sequence length="314" mass="33344">MKKQLSVFITLIYSFALTACYSSGGGGGSVQPPKVADKATNVTNSSLTNGNSNSNSHSYDANSKFFTAVNAGFEKKPSTEISGTILTVAQNGDFTAKKPETFEDLDSIMVDGVKITLFTAGDKLSNVAVGKLKQSTENGGKLYVGSMADSYGTYGSYQDPNSFKAMRYGAYTLNGQTHLFVQGFLTPTQSTINVLGDTFYPMPKESTYKYSGFALYGKDNQYAQLNSEVIADFSNKKLKVELKEAGAATAKATFGGDITGNTFSGTRDGIETKGAFYGSLARDVAGLFNDTKTGNNGVFGASDKRAISSSLEAF</sequence>
<dbReference type="Proteomes" id="UP001142444">
    <property type="component" value="Unassembled WGS sequence"/>
</dbReference>
<keyword evidence="1" id="KW-0732">Signal</keyword>
<reference evidence="3" key="1">
    <citation type="submission" date="2022-11" db="EMBL/GenBank/DDBJ databases">
        <authorList>
            <person name="Kamali M."/>
            <person name="Peak L."/>
            <person name="Go Y.Y."/>
            <person name="Balasuriya U.B.R."/>
            <person name="Carossino M."/>
        </authorList>
    </citation>
    <scope>NUCLEOTIDE SEQUENCE</scope>
    <source>
        <strain evidence="3">4524</strain>
    </source>
</reference>
<evidence type="ECO:0000256" key="1">
    <source>
        <dbReference type="SAM" id="SignalP"/>
    </source>
</evidence>
<organism evidence="3 4">
    <name type="scientific">Actinobacillus equuli subsp. equuli</name>
    <dbReference type="NCBI Taxonomy" id="202947"/>
    <lineage>
        <taxon>Bacteria</taxon>
        <taxon>Pseudomonadati</taxon>
        <taxon>Pseudomonadota</taxon>
        <taxon>Gammaproteobacteria</taxon>
        <taxon>Pasteurellales</taxon>
        <taxon>Pasteurellaceae</taxon>
        <taxon>Actinobacillus</taxon>
    </lineage>
</organism>